<name>A0A3A4B072_9ACTN</name>
<keyword evidence="1" id="KW-0732">Signal</keyword>
<sequence length="98" mass="10297">MLRKIAITAAAAAALGGVGLASPALAGPWPGHYSSSHNEWSYKNVVKKDRDIQTNKQIAPIQICNVDLDILAELLAIGNSYDNGSHCVNGSVQIIGGR</sequence>
<evidence type="ECO:0000256" key="1">
    <source>
        <dbReference type="SAM" id="SignalP"/>
    </source>
</evidence>
<feature type="chain" id="PRO_5017314092" description="Secreted protein" evidence="1">
    <location>
        <begin position="27"/>
        <end position="98"/>
    </location>
</feature>
<reference evidence="2 3" key="1">
    <citation type="submission" date="2018-09" db="EMBL/GenBank/DDBJ databases">
        <title>YIM 75507 draft genome.</title>
        <authorList>
            <person name="Tang S."/>
            <person name="Feng Y."/>
        </authorList>
    </citation>
    <scope>NUCLEOTIDE SEQUENCE [LARGE SCALE GENOMIC DNA]</scope>
    <source>
        <strain evidence="2 3">YIM 75507</strain>
    </source>
</reference>
<protein>
    <recommendedName>
        <fullName evidence="4">Secreted protein</fullName>
    </recommendedName>
</protein>
<keyword evidence="3" id="KW-1185">Reference proteome</keyword>
<feature type="signal peptide" evidence="1">
    <location>
        <begin position="1"/>
        <end position="26"/>
    </location>
</feature>
<proteinExistence type="predicted"/>
<dbReference type="Proteomes" id="UP000265768">
    <property type="component" value="Unassembled WGS sequence"/>
</dbReference>
<dbReference type="RefSeq" id="WP_119928112.1">
    <property type="nucleotide sequence ID" value="NZ_QZEY01000007.1"/>
</dbReference>
<dbReference type="OrthoDB" id="3432339at2"/>
<evidence type="ECO:0000313" key="2">
    <source>
        <dbReference type="EMBL" id="RJL31427.1"/>
    </source>
</evidence>
<dbReference type="AlphaFoldDB" id="A0A3A4B072"/>
<evidence type="ECO:0000313" key="3">
    <source>
        <dbReference type="Proteomes" id="UP000265768"/>
    </source>
</evidence>
<comment type="caution">
    <text evidence="2">The sequence shown here is derived from an EMBL/GenBank/DDBJ whole genome shotgun (WGS) entry which is preliminary data.</text>
</comment>
<dbReference type="EMBL" id="QZEY01000007">
    <property type="protein sequence ID" value="RJL31427.1"/>
    <property type="molecule type" value="Genomic_DNA"/>
</dbReference>
<evidence type="ECO:0008006" key="4">
    <source>
        <dbReference type="Google" id="ProtNLM"/>
    </source>
</evidence>
<organism evidence="2 3">
    <name type="scientific">Bailinhaonella thermotolerans</name>
    <dbReference type="NCBI Taxonomy" id="1070861"/>
    <lineage>
        <taxon>Bacteria</taxon>
        <taxon>Bacillati</taxon>
        <taxon>Actinomycetota</taxon>
        <taxon>Actinomycetes</taxon>
        <taxon>Streptosporangiales</taxon>
        <taxon>Streptosporangiaceae</taxon>
        <taxon>Bailinhaonella</taxon>
    </lineage>
</organism>
<gene>
    <name evidence="2" type="ORF">D5H75_20565</name>
</gene>
<accession>A0A3A4B072</accession>